<dbReference type="Pfam" id="PF01638">
    <property type="entry name" value="HxlR"/>
    <property type="match status" value="1"/>
</dbReference>
<keyword evidence="1" id="KW-0805">Transcription regulation</keyword>
<gene>
    <name evidence="5" type="ORF">F4560_000096</name>
</gene>
<dbReference type="InterPro" id="IPR036388">
    <property type="entry name" value="WH-like_DNA-bd_sf"/>
</dbReference>
<organism evidence="5 6">
    <name type="scientific">Saccharothrix ecbatanensis</name>
    <dbReference type="NCBI Taxonomy" id="1105145"/>
    <lineage>
        <taxon>Bacteria</taxon>
        <taxon>Bacillati</taxon>
        <taxon>Actinomycetota</taxon>
        <taxon>Actinomycetes</taxon>
        <taxon>Pseudonocardiales</taxon>
        <taxon>Pseudonocardiaceae</taxon>
        <taxon>Saccharothrix</taxon>
    </lineage>
</organism>
<dbReference type="InterPro" id="IPR002577">
    <property type="entry name" value="HTH_HxlR"/>
</dbReference>
<evidence type="ECO:0000256" key="1">
    <source>
        <dbReference type="ARBA" id="ARBA00023015"/>
    </source>
</evidence>
<evidence type="ECO:0000256" key="3">
    <source>
        <dbReference type="ARBA" id="ARBA00023163"/>
    </source>
</evidence>
<dbReference type="Gene3D" id="1.10.10.10">
    <property type="entry name" value="Winged helix-like DNA-binding domain superfamily/Winged helix DNA-binding domain"/>
    <property type="match status" value="1"/>
</dbReference>
<dbReference type="EMBL" id="JACHMO010000001">
    <property type="protein sequence ID" value="MBB5800328.1"/>
    <property type="molecule type" value="Genomic_DNA"/>
</dbReference>
<dbReference type="AlphaFoldDB" id="A0A7W9HDL1"/>
<keyword evidence="6" id="KW-1185">Reference proteome</keyword>
<evidence type="ECO:0000259" key="4">
    <source>
        <dbReference type="PROSITE" id="PS51118"/>
    </source>
</evidence>
<feature type="domain" description="HTH hxlR-type" evidence="4">
    <location>
        <begin position="11"/>
        <end position="108"/>
    </location>
</feature>
<keyword evidence="3" id="KW-0804">Transcription</keyword>
<dbReference type="SUPFAM" id="SSF46785">
    <property type="entry name" value="Winged helix' DNA-binding domain"/>
    <property type="match status" value="1"/>
</dbReference>
<comment type="caution">
    <text evidence="5">The sequence shown here is derived from an EMBL/GenBank/DDBJ whole genome shotgun (WGS) entry which is preliminary data.</text>
</comment>
<dbReference type="RefSeq" id="WP_312867926.1">
    <property type="nucleotide sequence ID" value="NZ_JACHMO010000001.1"/>
</dbReference>
<keyword evidence="2 5" id="KW-0238">DNA-binding</keyword>
<dbReference type="PROSITE" id="PS51118">
    <property type="entry name" value="HTH_HXLR"/>
    <property type="match status" value="1"/>
</dbReference>
<sequence>MNRDRFTAMACSVARTAGLVGDPWTLLVLRDLFLGLTRFDELHRDLGVATNVLTDRLERLVAAGLVSRTPYQRNPVRYRYQLTEPGEQLYGIVLSLLAWGDTHLADEGPPMHLVHTTCGSSTTPVVTCDHCGGELAVDNVEVQPGPGGRAAPGTVVIAEMLTGNAS</sequence>
<evidence type="ECO:0000313" key="5">
    <source>
        <dbReference type="EMBL" id="MBB5800328.1"/>
    </source>
</evidence>
<evidence type="ECO:0000313" key="6">
    <source>
        <dbReference type="Proteomes" id="UP000552097"/>
    </source>
</evidence>
<accession>A0A7W9HDL1</accession>
<dbReference type="InterPro" id="IPR036390">
    <property type="entry name" value="WH_DNA-bd_sf"/>
</dbReference>
<dbReference type="Proteomes" id="UP000552097">
    <property type="component" value="Unassembled WGS sequence"/>
</dbReference>
<dbReference type="PANTHER" id="PTHR33204">
    <property type="entry name" value="TRANSCRIPTIONAL REGULATOR, MARR FAMILY"/>
    <property type="match status" value="1"/>
</dbReference>
<dbReference type="PANTHER" id="PTHR33204:SF18">
    <property type="entry name" value="TRANSCRIPTIONAL REGULATORY PROTEIN"/>
    <property type="match status" value="1"/>
</dbReference>
<protein>
    <submittedName>
        <fullName evidence="5">DNA-binding HxlR family transcriptional regulator</fullName>
    </submittedName>
</protein>
<dbReference type="GO" id="GO:0003677">
    <property type="term" value="F:DNA binding"/>
    <property type="evidence" value="ECO:0007669"/>
    <property type="project" value="UniProtKB-KW"/>
</dbReference>
<proteinExistence type="predicted"/>
<reference evidence="5 6" key="1">
    <citation type="submission" date="2020-08" db="EMBL/GenBank/DDBJ databases">
        <title>Sequencing the genomes of 1000 actinobacteria strains.</title>
        <authorList>
            <person name="Klenk H.-P."/>
        </authorList>
    </citation>
    <scope>NUCLEOTIDE SEQUENCE [LARGE SCALE GENOMIC DNA]</scope>
    <source>
        <strain evidence="5 6">DSM 45486</strain>
    </source>
</reference>
<evidence type="ECO:0000256" key="2">
    <source>
        <dbReference type="ARBA" id="ARBA00023125"/>
    </source>
</evidence>
<name>A0A7W9HDL1_9PSEU</name>